<dbReference type="Proteomes" id="UP000007953">
    <property type="component" value="Chromosome"/>
</dbReference>
<feature type="transmembrane region" description="Helical" evidence="1">
    <location>
        <begin position="90"/>
        <end position="109"/>
    </location>
</feature>
<protein>
    <recommendedName>
        <fullName evidence="4">Transmembrane protein</fullName>
    </recommendedName>
</protein>
<dbReference type="PATRIC" id="fig|1031711.3.peg.14"/>
<keyword evidence="1" id="KW-0812">Transmembrane</keyword>
<dbReference type="HOGENOM" id="CLU_525689_0_0_4"/>
<dbReference type="AlphaFoldDB" id="F6G4Q8"/>
<reference evidence="2 3" key="1">
    <citation type="journal article" date="2011" name="J. Bacteriol.">
        <title>Complete genome sequence of the plant pathogen Ralstonia solanacearum strain Po82.</title>
        <authorList>
            <person name="Xu J."/>
            <person name="Zheng H.J."/>
            <person name="Liu L."/>
            <person name="Pan Z.C."/>
            <person name="Prior P."/>
            <person name="Tang B."/>
            <person name="Xu J.S."/>
            <person name="Zhang H."/>
            <person name="Tian Q."/>
            <person name="Zhang L.Q."/>
            <person name="Feng J."/>
        </authorList>
    </citation>
    <scope>NUCLEOTIDE SEQUENCE [LARGE SCALE GENOMIC DNA]</scope>
    <source>
        <strain evidence="2 3">Po82</strain>
    </source>
</reference>
<gene>
    <name evidence="2" type="ordered locus">RSPO_c00013</name>
</gene>
<accession>F6G4Q8</accession>
<feature type="transmembrane region" description="Helical" evidence="1">
    <location>
        <begin position="243"/>
        <end position="263"/>
    </location>
</feature>
<feature type="transmembrane region" description="Helical" evidence="1">
    <location>
        <begin position="173"/>
        <end position="193"/>
    </location>
</feature>
<evidence type="ECO:0000256" key="1">
    <source>
        <dbReference type="SAM" id="Phobius"/>
    </source>
</evidence>
<evidence type="ECO:0008006" key="4">
    <source>
        <dbReference type="Google" id="ProtNLM"/>
    </source>
</evidence>
<dbReference type="EMBL" id="CP002819">
    <property type="protein sequence ID" value="AEG67317.1"/>
    <property type="molecule type" value="Genomic_DNA"/>
</dbReference>
<evidence type="ECO:0000313" key="2">
    <source>
        <dbReference type="EMBL" id="AEG67317.1"/>
    </source>
</evidence>
<organism evidence="2 3">
    <name type="scientific">Ralstonia solanacearum (strain Po82)</name>
    <dbReference type="NCBI Taxonomy" id="1031711"/>
    <lineage>
        <taxon>Bacteria</taxon>
        <taxon>Pseudomonadati</taxon>
        <taxon>Pseudomonadota</taxon>
        <taxon>Betaproteobacteria</taxon>
        <taxon>Burkholderiales</taxon>
        <taxon>Burkholderiaceae</taxon>
        <taxon>Ralstonia</taxon>
        <taxon>Ralstonia solanacearum species complex</taxon>
    </lineage>
</organism>
<keyword evidence="1" id="KW-1133">Transmembrane helix</keyword>
<evidence type="ECO:0000313" key="3">
    <source>
        <dbReference type="Proteomes" id="UP000007953"/>
    </source>
</evidence>
<name>F6G4Q8_RALS8</name>
<dbReference type="KEGG" id="rsn:RSPO_c00013"/>
<feature type="transmembrane region" description="Helical" evidence="1">
    <location>
        <begin position="54"/>
        <end position="78"/>
    </location>
</feature>
<sequence length="518" mass="56092">MQHIQDAAQRCTIIDRAPPATFGRGDKLRDQRLQRQPQLFADFSSRHASYDNPLLAVGPVMLAALSTLTWVGLFLSMSSEQLVSPHDERLFGSLFVALFAVAVLVLFDWRRFRRQWVRHGLLSLLCGAIATFVTIITAWSVGAGSLVTKRQENVSDQAAAIDWTSVWTAALNHALWIGMVAVIGTVALINLGVITSSVGRGVRGISCQISWRPPACLMAAMTRAFHILVGEASDRKLVRAKMWIALWFCIFSSAVFFTAGNMASIGNAHDWGRNFIFVSTMLTVLNWISFSVRKWEERASLGLIAAAMIFAICPLVTQNPIMLPKMIVSMLGLGNERLASIGLSSKQCAALAPYGVNCVPDNERAVTLVNVNLLSRLGGSMVLELLIKDGALDAEGSHAATLSTPPSSDGDALPVIRTLVATQQMGPKSSAAERCDKLLVSQLQSNDTINAKSLRCVVLVVPKDQVLGYTKANRRTYRGEYSAYEPSPAKAPAVVKVISGESNVTGQMAALLAEPVAR</sequence>
<proteinExistence type="predicted"/>
<keyword evidence="1" id="KW-0472">Membrane</keyword>
<feature type="transmembrane region" description="Helical" evidence="1">
    <location>
        <begin position="299"/>
        <end position="317"/>
    </location>
</feature>
<feature type="transmembrane region" description="Helical" evidence="1">
    <location>
        <begin position="121"/>
        <end position="141"/>
    </location>
</feature>
<feature type="transmembrane region" description="Helical" evidence="1">
    <location>
        <begin position="275"/>
        <end position="292"/>
    </location>
</feature>